<evidence type="ECO:0000256" key="2">
    <source>
        <dbReference type="ARBA" id="ARBA00023125"/>
    </source>
</evidence>
<evidence type="ECO:0000259" key="5">
    <source>
        <dbReference type="PROSITE" id="PS50977"/>
    </source>
</evidence>
<keyword evidence="2 4" id="KW-0238">DNA-binding</keyword>
<dbReference type="InterPro" id="IPR023772">
    <property type="entry name" value="DNA-bd_HTH_TetR-type_CS"/>
</dbReference>
<gene>
    <name evidence="6" type="ORF">GCM10011399_22150</name>
</gene>
<dbReference type="RefSeq" id="WP_188678278.1">
    <property type="nucleotide sequence ID" value="NZ_BMGP01000004.1"/>
</dbReference>
<accession>A0A917B9D7</accession>
<name>A0A917B9D7_9MICO</name>
<organism evidence="6 7">
    <name type="scientific">Subtercola lobariae</name>
    <dbReference type="NCBI Taxonomy" id="1588641"/>
    <lineage>
        <taxon>Bacteria</taxon>
        <taxon>Bacillati</taxon>
        <taxon>Actinomycetota</taxon>
        <taxon>Actinomycetes</taxon>
        <taxon>Micrococcales</taxon>
        <taxon>Microbacteriaceae</taxon>
        <taxon>Subtercola</taxon>
    </lineage>
</organism>
<dbReference type="InterPro" id="IPR041347">
    <property type="entry name" value="MftR_C"/>
</dbReference>
<protein>
    <submittedName>
        <fullName evidence="6">TetR family transcriptional regulator</fullName>
    </submittedName>
</protein>
<dbReference type="Gene3D" id="1.10.357.10">
    <property type="entry name" value="Tetracycline Repressor, domain 2"/>
    <property type="match status" value="1"/>
</dbReference>
<dbReference type="PANTHER" id="PTHR30055">
    <property type="entry name" value="HTH-TYPE TRANSCRIPTIONAL REGULATOR RUTR"/>
    <property type="match status" value="1"/>
</dbReference>
<dbReference type="PRINTS" id="PR00455">
    <property type="entry name" value="HTHTETR"/>
</dbReference>
<proteinExistence type="predicted"/>
<dbReference type="EMBL" id="BMGP01000004">
    <property type="protein sequence ID" value="GGF28554.1"/>
    <property type="molecule type" value="Genomic_DNA"/>
</dbReference>
<feature type="DNA-binding region" description="H-T-H motif" evidence="4">
    <location>
        <begin position="29"/>
        <end position="48"/>
    </location>
</feature>
<sequence>MSRWQPNARQRLQSAALELFSEQGFAETTVPQITARAGLTTRTFFRYFSDKREVLFGDDVDMPGLAARIIAEAPAELGPLQVIQGSLEAVAEAQFAGDVQRFIARKAVIDRDESLRAREMQKLAALSDAINTGFQRRGVDALTSALVAHTTVTVFGISIGRWLATKGATPLPELLHDTLDALHTIMVDPAWPAEQLAPVSTARPDVAAQHD</sequence>
<dbReference type="InterPro" id="IPR050109">
    <property type="entry name" value="HTH-type_TetR-like_transc_reg"/>
</dbReference>
<dbReference type="Proteomes" id="UP000598775">
    <property type="component" value="Unassembled WGS sequence"/>
</dbReference>
<comment type="caution">
    <text evidence="6">The sequence shown here is derived from an EMBL/GenBank/DDBJ whole genome shotgun (WGS) entry which is preliminary data.</text>
</comment>
<dbReference type="InterPro" id="IPR009057">
    <property type="entry name" value="Homeodomain-like_sf"/>
</dbReference>
<dbReference type="AlphaFoldDB" id="A0A917B9D7"/>
<dbReference type="GO" id="GO:0000976">
    <property type="term" value="F:transcription cis-regulatory region binding"/>
    <property type="evidence" value="ECO:0007669"/>
    <property type="project" value="TreeGrafter"/>
</dbReference>
<dbReference type="Pfam" id="PF00440">
    <property type="entry name" value="TetR_N"/>
    <property type="match status" value="1"/>
</dbReference>
<evidence type="ECO:0000313" key="7">
    <source>
        <dbReference type="Proteomes" id="UP000598775"/>
    </source>
</evidence>
<dbReference type="Pfam" id="PF17754">
    <property type="entry name" value="TetR_C_14"/>
    <property type="match status" value="1"/>
</dbReference>
<feature type="domain" description="HTH tetR-type" evidence="5">
    <location>
        <begin position="6"/>
        <end position="66"/>
    </location>
</feature>
<evidence type="ECO:0000256" key="3">
    <source>
        <dbReference type="ARBA" id="ARBA00023163"/>
    </source>
</evidence>
<dbReference type="SUPFAM" id="SSF46689">
    <property type="entry name" value="Homeodomain-like"/>
    <property type="match status" value="1"/>
</dbReference>
<evidence type="ECO:0000256" key="1">
    <source>
        <dbReference type="ARBA" id="ARBA00023015"/>
    </source>
</evidence>
<keyword evidence="3" id="KW-0804">Transcription</keyword>
<dbReference type="PROSITE" id="PS01081">
    <property type="entry name" value="HTH_TETR_1"/>
    <property type="match status" value="1"/>
</dbReference>
<evidence type="ECO:0000313" key="6">
    <source>
        <dbReference type="EMBL" id="GGF28554.1"/>
    </source>
</evidence>
<dbReference type="PANTHER" id="PTHR30055:SF238">
    <property type="entry name" value="MYCOFACTOCIN BIOSYNTHESIS TRANSCRIPTIONAL REGULATOR MFTR-RELATED"/>
    <property type="match status" value="1"/>
</dbReference>
<keyword evidence="1" id="KW-0805">Transcription regulation</keyword>
<dbReference type="InterPro" id="IPR001647">
    <property type="entry name" value="HTH_TetR"/>
</dbReference>
<dbReference type="GO" id="GO:0003700">
    <property type="term" value="F:DNA-binding transcription factor activity"/>
    <property type="evidence" value="ECO:0007669"/>
    <property type="project" value="TreeGrafter"/>
</dbReference>
<dbReference type="PROSITE" id="PS50977">
    <property type="entry name" value="HTH_TETR_2"/>
    <property type="match status" value="1"/>
</dbReference>
<evidence type="ECO:0000256" key="4">
    <source>
        <dbReference type="PROSITE-ProRule" id="PRU00335"/>
    </source>
</evidence>
<keyword evidence="7" id="KW-1185">Reference proteome</keyword>
<reference evidence="6 7" key="1">
    <citation type="journal article" date="2014" name="Int. J. Syst. Evol. Microbiol.">
        <title>Complete genome sequence of Corynebacterium casei LMG S-19264T (=DSM 44701T), isolated from a smear-ripened cheese.</title>
        <authorList>
            <consortium name="US DOE Joint Genome Institute (JGI-PGF)"/>
            <person name="Walter F."/>
            <person name="Albersmeier A."/>
            <person name="Kalinowski J."/>
            <person name="Ruckert C."/>
        </authorList>
    </citation>
    <scope>NUCLEOTIDE SEQUENCE [LARGE SCALE GENOMIC DNA]</scope>
    <source>
        <strain evidence="6 7">CGMCC 1.12976</strain>
    </source>
</reference>